<name>A0A445DGD8_ARAHY</name>
<reference evidence="3 4" key="1">
    <citation type="submission" date="2019-01" db="EMBL/GenBank/DDBJ databases">
        <title>Sequencing of cultivated peanut Arachis hypogaea provides insights into genome evolution and oil improvement.</title>
        <authorList>
            <person name="Chen X."/>
        </authorList>
    </citation>
    <scope>NUCLEOTIDE SEQUENCE [LARGE SCALE GENOMIC DNA]</scope>
    <source>
        <strain evidence="4">cv. Fuhuasheng</strain>
        <tissue evidence="3">Leaves</tissue>
    </source>
</reference>
<feature type="compositionally biased region" description="Low complexity" evidence="1">
    <location>
        <begin position="120"/>
        <end position="147"/>
    </location>
</feature>
<dbReference type="Proteomes" id="UP000289738">
    <property type="component" value="Chromosome A04"/>
</dbReference>
<gene>
    <name evidence="3" type="ORF">Ahy_A04g019637</name>
</gene>
<dbReference type="EMBL" id="SDMP01000004">
    <property type="protein sequence ID" value="RYR62223.1"/>
    <property type="molecule type" value="Genomic_DNA"/>
</dbReference>
<evidence type="ECO:0000256" key="1">
    <source>
        <dbReference type="SAM" id="MobiDB-lite"/>
    </source>
</evidence>
<sequence length="316" mass="35627">MSQSPPSAATAETTTVTTHLRCRQPTTDPSFFLSSPLPSLRRVFHLSATTLLPLLALETAVPPLFRRFAFQVVRIDMTTGRGAMDQATGRGCGKDMVEGRFLLIDQSFIMVPNPNYVPPSTAAMPPPTTQQLASTTTPPPATDAATPEFKHRSEATDTPPPPLIIWFIWLTGIFGCLLYFIWDTEYNLTIRKIFDHRMGRQLQQMLEDVCEGREQPDDLALTRNKEGSIDEAFKHWCLTNRANRASTRSSNYIGGSATFMKTNARMSKSLDREAILVEIFKYTHTLKENKAKFANQRSQDHYESYTQRLEAETQQS</sequence>
<dbReference type="Pfam" id="PF03004">
    <property type="entry name" value="Transposase_24"/>
    <property type="match status" value="1"/>
</dbReference>
<feature type="transmembrane region" description="Helical" evidence="2">
    <location>
        <begin position="163"/>
        <end position="182"/>
    </location>
</feature>
<keyword evidence="2" id="KW-0812">Transmembrane</keyword>
<dbReference type="InterPro" id="IPR004252">
    <property type="entry name" value="Probable_transposase_24"/>
</dbReference>
<keyword evidence="2" id="KW-1133">Transmembrane helix</keyword>
<evidence type="ECO:0000313" key="4">
    <source>
        <dbReference type="Proteomes" id="UP000289738"/>
    </source>
</evidence>
<keyword evidence="4" id="KW-1185">Reference proteome</keyword>
<organism evidence="3 4">
    <name type="scientific">Arachis hypogaea</name>
    <name type="common">Peanut</name>
    <dbReference type="NCBI Taxonomy" id="3818"/>
    <lineage>
        <taxon>Eukaryota</taxon>
        <taxon>Viridiplantae</taxon>
        <taxon>Streptophyta</taxon>
        <taxon>Embryophyta</taxon>
        <taxon>Tracheophyta</taxon>
        <taxon>Spermatophyta</taxon>
        <taxon>Magnoliopsida</taxon>
        <taxon>eudicotyledons</taxon>
        <taxon>Gunneridae</taxon>
        <taxon>Pentapetalae</taxon>
        <taxon>rosids</taxon>
        <taxon>fabids</taxon>
        <taxon>Fabales</taxon>
        <taxon>Fabaceae</taxon>
        <taxon>Papilionoideae</taxon>
        <taxon>50 kb inversion clade</taxon>
        <taxon>dalbergioids sensu lato</taxon>
        <taxon>Dalbergieae</taxon>
        <taxon>Pterocarpus clade</taxon>
        <taxon>Arachis</taxon>
    </lineage>
</organism>
<keyword evidence="2" id="KW-0472">Membrane</keyword>
<evidence type="ECO:0000256" key="2">
    <source>
        <dbReference type="SAM" id="Phobius"/>
    </source>
</evidence>
<accession>A0A445DGD8</accession>
<dbReference type="AlphaFoldDB" id="A0A445DGD8"/>
<comment type="caution">
    <text evidence="3">The sequence shown here is derived from an EMBL/GenBank/DDBJ whole genome shotgun (WGS) entry which is preliminary data.</text>
</comment>
<evidence type="ECO:0000313" key="3">
    <source>
        <dbReference type="EMBL" id="RYR62223.1"/>
    </source>
</evidence>
<protein>
    <submittedName>
        <fullName evidence="3">Uncharacterized protein</fullName>
    </submittedName>
</protein>
<proteinExistence type="predicted"/>
<feature type="region of interest" description="Disordered" evidence="1">
    <location>
        <begin position="120"/>
        <end position="156"/>
    </location>
</feature>